<accession>A0A4D5RFW6</accession>
<dbReference type="AlphaFoldDB" id="A0A4D5RFW6"/>
<organism evidence="1">
    <name type="scientific">Ixodes scapularis</name>
    <name type="common">Black-legged tick</name>
    <name type="synonym">Deer tick</name>
    <dbReference type="NCBI Taxonomy" id="6945"/>
    <lineage>
        <taxon>Eukaryota</taxon>
        <taxon>Metazoa</taxon>
        <taxon>Ecdysozoa</taxon>
        <taxon>Arthropoda</taxon>
        <taxon>Chelicerata</taxon>
        <taxon>Arachnida</taxon>
        <taxon>Acari</taxon>
        <taxon>Parasitiformes</taxon>
        <taxon>Ixodida</taxon>
        <taxon>Ixodoidea</taxon>
        <taxon>Ixodidae</taxon>
        <taxon>Ixodinae</taxon>
        <taxon>Ixodes</taxon>
    </lineage>
</organism>
<dbReference type="EMBL" id="GHJT01001855">
    <property type="protein sequence ID" value="MOY35826.1"/>
    <property type="molecule type" value="Transcribed_RNA"/>
</dbReference>
<reference evidence="1" key="1">
    <citation type="submission" date="2019-04" db="EMBL/GenBank/DDBJ databases">
        <title>An insight into the mialome of Ixodes scapularis.</title>
        <authorList>
            <person name="Ribeiro J.M."/>
            <person name="Mather T.N."/>
            <person name="Karim S."/>
        </authorList>
    </citation>
    <scope>NUCLEOTIDE SEQUENCE</scope>
</reference>
<name>A0A4D5RFW6_IXOSC</name>
<protein>
    <submittedName>
        <fullName evidence="1">Uncharacterized protein</fullName>
    </submittedName>
</protein>
<sequence length="93" mass="10556">MNVRYILETLLNLALGNYWTAQSLFLDSHDIMTQSTAEFSLFTCRNIYTLNIISSDVPLVSVQHDLIFGLEAQKIVITIYTVIANSPNRVFSK</sequence>
<proteinExistence type="predicted"/>
<evidence type="ECO:0000313" key="1">
    <source>
        <dbReference type="EMBL" id="MOY35826.1"/>
    </source>
</evidence>